<dbReference type="Pfam" id="PF04187">
    <property type="entry name" value="Cofac_haem_bdg"/>
    <property type="match status" value="1"/>
</dbReference>
<feature type="compositionally biased region" description="Basic and acidic residues" evidence="1">
    <location>
        <begin position="264"/>
        <end position="280"/>
    </location>
</feature>
<dbReference type="Gene3D" id="3.40.50.11550">
    <property type="match status" value="2"/>
</dbReference>
<gene>
    <name evidence="4" type="ORF">IQ782_18710</name>
</gene>
<dbReference type="EMBL" id="JADFFK010000015">
    <property type="protein sequence ID" value="MBE9638890.1"/>
    <property type="molecule type" value="Genomic_DNA"/>
</dbReference>
<proteinExistence type="predicted"/>
<dbReference type="Proteomes" id="UP000607796">
    <property type="component" value="Unassembled WGS sequence"/>
</dbReference>
<feature type="chain" id="PRO_5045204181" evidence="2">
    <location>
        <begin position="19"/>
        <end position="280"/>
    </location>
</feature>
<keyword evidence="4" id="KW-0449">Lipoprotein</keyword>
<reference evidence="4 5" key="1">
    <citation type="journal article" date="2021" name="Int. J. Syst. Evol. Microbiol.">
        <title>Salipiger mangrovisoli sp. nov., isolated from mangrove soil and the proposal for the reclassification of Paraphaeobacter pallidus as Salipiger pallidus comb. nov.</title>
        <authorList>
            <person name="Du J."/>
            <person name="Liu Y."/>
            <person name="Pei T."/>
            <person name="Deng M.R."/>
            <person name="Zhu H."/>
        </authorList>
    </citation>
    <scope>NUCLEOTIDE SEQUENCE [LARGE SCALE GENOMIC DNA]</scope>
    <source>
        <strain evidence="4 5">6D45A</strain>
    </source>
</reference>
<keyword evidence="2" id="KW-0732">Signal</keyword>
<protein>
    <submittedName>
        <fullName evidence="4">ChaN family lipoprotein</fullName>
    </submittedName>
</protein>
<feature type="region of interest" description="Disordered" evidence="1">
    <location>
        <begin position="244"/>
        <end position="280"/>
    </location>
</feature>
<accession>A0ABR9X5L5</accession>
<feature type="domain" description="Haem-binding uptake Tiki superfamily ChaN" evidence="3">
    <location>
        <begin position="31"/>
        <end position="229"/>
    </location>
</feature>
<sequence length="280" mass="29481">MMRALALTLISLAAPVAAQQNPVSPQDGTSALMGADVVFLGETHDNPAHHARQAELVAQIKPVALVFEMLSPEQAAVVTPEMVADETALEAALGWNGSGWPEFSMYFPIFAAAPEAKVYGAEVPREQTKALGEGDLKSDLTRVFGPGAGFYGLDEPLDPAEDAARQQLQMAAHCDALPLEMLPVMVSIQRLRDARLAETALEAYANLGGPVVVITGNGHARKDWGAPALLTRAAGEVSVAALGQGETGQGAPEGGFDLVEESAPAERDDPCEDFRMPQSN</sequence>
<evidence type="ECO:0000256" key="1">
    <source>
        <dbReference type="SAM" id="MobiDB-lite"/>
    </source>
</evidence>
<dbReference type="CDD" id="cd14727">
    <property type="entry name" value="ChanN-like"/>
    <property type="match status" value="1"/>
</dbReference>
<name>A0ABR9X5L5_9RHOB</name>
<evidence type="ECO:0000259" key="3">
    <source>
        <dbReference type="Pfam" id="PF04187"/>
    </source>
</evidence>
<feature type="signal peptide" evidence="2">
    <location>
        <begin position="1"/>
        <end position="18"/>
    </location>
</feature>
<evidence type="ECO:0000313" key="5">
    <source>
        <dbReference type="Proteomes" id="UP000607796"/>
    </source>
</evidence>
<dbReference type="SUPFAM" id="SSF159501">
    <property type="entry name" value="EreA/ChaN-like"/>
    <property type="match status" value="1"/>
</dbReference>
<evidence type="ECO:0000313" key="4">
    <source>
        <dbReference type="EMBL" id="MBE9638890.1"/>
    </source>
</evidence>
<organism evidence="4 5">
    <name type="scientific">Salipiger mangrovisoli</name>
    <dbReference type="NCBI Taxonomy" id="2865933"/>
    <lineage>
        <taxon>Bacteria</taxon>
        <taxon>Pseudomonadati</taxon>
        <taxon>Pseudomonadota</taxon>
        <taxon>Alphaproteobacteria</taxon>
        <taxon>Rhodobacterales</taxon>
        <taxon>Roseobacteraceae</taxon>
        <taxon>Salipiger</taxon>
    </lineage>
</organism>
<keyword evidence="5" id="KW-1185">Reference proteome</keyword>
<dbReference type="RefSeq" id="WP_194136191.1">
    <property type="nucleotide sequence ID" value="NZ_JADFFK010000015.1"/>
</dbReference>
<comment type="caution">
    <text evidence="4">The sequence shown here is derived from an EMBL/GenBank/DDBJ whole genome shotgun (WGS) entry which is preliminary data.</text>
</comment>
<evidence type="ECO:0000256" key="2">
    <source>
        <dbReference type="SAM" id="SignalP"/>
    </source>
</evidence>
<dbReference type="InterPro" id="IPR007314">
    <property type="entry name" value="Cofac_haem-bd_dom"/>
</dbReference>